<gene>
    <name evidence="1" type="ORF">D6U24_09150</name>
</gene>
<accession>A0A0H6Q8G2</accession>
<proteinExistence type="predicted"/>
<dbReference type="Proteomes" id="UP000471242">
    <property type="component" value="Unassembled WGS sequence"/>
</dbReference>
<evidence type="ECO:0000313" key="2">
    <source>
        <dbReference type="Proteomes" id="UP000471242"/>
    </source>
</evidence>
<name>A0A0H6Q8G2_VIBCL</name>
<evidence type="ECO:0000313" key="1">
    <source>
        <dbReference type="EMBL" id="MVD23521.1"/>
    </source>
</evidence>
<dbReference type="EMBL" id="QZRB01000011">
    <property type="protein sequence ID" value="MVD23521.1"/>
    <property type="molecule type" value="Genomic_DNA"/>
</dbReference>
<reference evidence="1 2" key="1">
    <citation type="submission" date="2018-09" db="EMBL/GenBank/DDBJ databases">
        <title>Genomic epidemiology reveals two lineages of Vibrio cholerae that can cause global cholera epidemics despite absence of cholera toxin gene.</title>
        <authorList>
            <person name="Wang H."/>
            <person name="Zen W."/>
            <person name="Yu H."/>
            <person name="Zhang W."/>
            <person name="Pan J."/>
            <person name="Yang C."/>
            <person name="Cui Y."/>
        </authorList>
    </citation>
    <scope>NUCLEOTIDE SEQUENCE [LARGE SCALE GENOMIC DNA]</scope>
    <source>
        <strain evidence="1 2">00-1_S85</strain>
    </source>
</reference>
<organism evidence="1 2">
    <name type="scientific">Vibrio cholerae</name>
    <dbReference type="NCBI Taxonomy" id="666"/>
    <lineage>
        <taxon>Bacteria</taxon>
        <taxon>Pseudomonadati</taxon>
        <taxon>Pseudomonadota</taxon>
        <taxon>Gammaproteobacteria</taxon>
        <taxon>Vibrionales</taxon>
        <taxon>Vibrionaceae</taxon>
        <taxon>Vibrio</taxon>
    </lineage>
</organism>
<dbReference type="AlphaFoldDB" id="A0A0H6Q8G2"/>
<comment type="caution">
    <text evidence="1">The sequence shown here is derived from an EMBL/GenBank/DDBJ whole genome shotgun (WGS) entry which is preliminary data.</text>
</comment>
<protein>
    <submittedName>
        <fullName evidence="1">Uncharacterized protein</fullName>
    </submittedName>
</protein>
<sequence length="63" mass="7223">MAANFDVLGIKREVEVPINYPYPLAILPVCHSKRQPLKLVPRLSSACYRLCWMKTFIGFLDAK</sequence>